<dbReference type="Gene3D" id="1.10.3140.10">
    <property type="entry name" value="4-hydroxybutyryl-coa dehydratase, domain 1"/>
    <property type="match status" value="1"/>
</dbReference>
<keyword evidence="3" id="KW-0274">FAD</keyword>
<dbReference type="PANTHER" id="PTHR36117:SF3">
    <property type="entry name" value="4-HYDROXYPHENYLACETATE 3-MONOOXYGENASE-RELATED"/>
    <property type="match status" value="1"/>
</dbReference>
<dbReference type="InterPro" id="IPR009100">
    <property type="entry name" value="AcylCoA_DH/oxidase_NM_dom_sf"/>
</dbReference>
<keyword evidence="8" id="KW-1185">Reference proteome</keyword>
<comment type="cofactor">
    <cofactor evidence="1">
        <name>FAD</name>
        <dbReference type="ChEBI" id="CHEBI:57692"/>
    </cofactor>
</comment>
<dbReference type="AlphaFoldDB" id="A0AA35SL14"/>
<sequence>MPVRTGQEYISGLKDRPREVWLNGERVKDVTTHPALRNGVRSVAALYDMQHDPSLREEMTFASPTTGEPVGLSFMVPKTIDDLVRRREMMSRWAWASCGMMGRSPDFMNSIFSAWAGSADYFAQDRPEYKQNVLNYHEFIRENDVTLTHALVNLQRRRNPGPTDILSGEVALTLVKETDAGIVVKGSRTLATLGPISDEIAIYPVASHRLDETARRQSFSFSIPCDTPGVKFLCRESFDLGRSHFNHPLGSRFEEMDSVVFFNNVLVPWERVFLLGDVELCNGYGMGTQSDSHTGHQILNRCLVKTEFTLGLADLIVDTLGSGTIPHVQEQVAELITYRDVLRSCVRAAEADAAPNQWGMMCPNINALRAGRNVFGRSMYPRMVEIIQLLGTGSLMALPAEADFEAEIGPELEQYFATDTTNARDRAKLFHLAWDASCSAFSGRQVLYERMFGGNPVRNSITLFQNYDKEPFKKKVRRFLELEDWPGN</sequence>
<evidence type="ECO:0000256" key="2">
    <source>
        <dbReference type="ARBA" id="ARBA00022630"/>
    </source>
</evidence>
<comment type="caution">
    <text evidence="7">The sequence shown here is derived from an EMBL/GenBank/DDBJ whole genome shotgun (WGS) entry which is preliminary data.</text>
</comment>
<evidence type="ECO:0000313" key="7">
    <source>
        <dbReference type="EMBL" id="CAI8031544.1"/>
    </source>
</evidence>
<dbReference type="InterPro" id="IPR024719">
    <property type="entry name" value="HpaB/PvcC/4-BUDH_C"/>
</dbReference>
<dbReference type="GO" id="GO:0050660">
    <property type="term" value="F:flavin adenine dinucleotide binding"/>
    <property type="evidence" value="ECO:0007669"/>
    <property type="project" value="InterPro"/>
</dbReference>
<evidence type="ECO:0000259" key="5">
    <source>
        <dbReference type="Pfam" id="PF03241"/>
    </source>
</evidence>
<evidence type="ECO:0000256" key="1">
    <source>
        <dbReference type="ARBA" id="ARBA00001974"/>
    </source>
</evidence>
<dbReference type="SUPFAM" id="SSF47203">
    <property type="entry name" value="Acyl-CoA dehydrogenase C-terminal domain-like"/>
    <property type="match status" value="1"/>
</dbReference>
<dbReference type="InterPro" id="IPR046373">
    <property type="entry name" value="Acyl-CoA_Oxase/DH_mid-dom_sf"/>
</dbReference>
<protein>
    <submittedName>
        <fullName evidence="7">4-hydroxyphenylacetate 3-monooxygenase oxygenase component</fullName>
    </submittedName>
</protein>
<organism evidence="7 8">
    <name type="scientific">Geodia barretti</name>
    <name type="common">Barrett's horny sponge</name>
    <dbReference type="NCBI Taxonomy" id="519541"/>
    <lineage>
        <taxon>Eukaryota</taxon>
        <taxon>Metazoa</taxon>
        <taxon>Porifera</taxon>
        <taxon>Demospongiae</taxon>
        <taxon>Heteroscleromorpha</taxon>
        <taxon>Tetractinellida</taxon>
        <taxon>Astrophorina</taxon>
        <taxon>Geodiidae</taxon>
        <taxon>Geodia</taxon>
    </lineage>
</organism>
<name>A0AA35SL14_GEOBA</name>
<keyword evidence="2" id="KW-0285">Flavoprotein</keyword>
<dbReference type="GO" id="GO:0016627">
    <property type="term" value="F:oxidoreductase activity, acting on the CH-CH group of donors"/>
    <property type="evidence" value="ECO:0007669"/>
    <property type="project" value="InterPro"/>
</dbReference>
<keyword evidence="4" id="KW-0560">Oxidoreductase</keyword>
<dbReference type="PIRSF" id="PIRSF000331">
    <property type="entry name" value="HpaA_HpaB"/>
    <property type="match status" value="1"/>
</dbReference>
<evidence type="ECO:0000259" key="6">
    <source>
        <dbReference type="Pfam" id="PF11794"/>
    </source>
</evidence>
<evidence type="ECO:0000256" key="3">
    <source>
        <dbReference type="ARBA" id="ARBA00022827"/>
    </source>
</evidence>
<dbReference type="Pfam" id="PF03241">
    <property type="entry name" value="HpaB"/>
    <property type="match status" value="1"/>
</dbReference>
<dbReference type="Gene3D" id="2.40.110.10">
    <property type="entry name" value="Butyryl-CoA Dehydrogenase, subunit A, domain 2"/>
    <property type="match status" value="1"/>
</dbReference>
<dbReference type="NCBIfam" id="TIGR02309">
    <property type="entry name" value="HpaB-1"/>
    <property type="match status" value="1"/>
</dbReference>
<evidence type="ECO:0000256" key="4">
    <source>
        <dbReference type="ARBA" id="ARBA00023002"/>
    </source>
</evidence>
<dbReference type="InterPro" id="IPR024674">
    <property type="entry name" value="HpaB/PvcC/4-BUDH_N"/>
</dbReference>
<dbReference type="PANTHER" id="PTHR36117">
    <property type="entry name" value="4-HYDROXYPHENYLACETATE 3-MONOOXYGENASE-RELATED"/>
    <property type="match status" value="1"/>
</dbReference>
<evidence type="ECO:0000313" key="8">
    <source>
        <dbReference type="Proteomes" id="UP001174909"/>
    </source>
</evidence>
<feature type="domain" description="HpaB/PvcC/4-BUDH C-terminal" evidence="5">
    <location>
        <begin position="288"/>
        <end position="480"/>
    </location>
</feature>
<gene>
    <name evidence="7" type="ORF">GBAR_LOCUS17902</name>
</gene>
<proteinExistence type="predicted"/>
<dbReference type="Pfam" id="PF11794">
    <property type="entry name" value="HpaB_N"/>
    <property type="match status" value="1"/>
</dbReference>
<dbReference type="InterPro" id="IPR004925">
    <property type="entry name" value="HpaB/PvcC/4-BUDH"/>
</dbReference>
<dbReference type="InterPro" id="IPR036250">
    <property type="entry name" value="AcylCo_DH-like_C"/>
</dbReference>
<dbReference type="Gene3D" id="1.20.140.10">
    <property type="entry name" value="Butyryl-CoA Dehydrogenase, subunit A, domain 3"/>
    <property type="match status" value="1"/>
</dbReference>
<dbReference type="SUPFAM" id="SSF56645">
    <property type="entry name" value="Acyl-CoA dehydrogenase NM domain-like"/>
    <property type="match status" value="1"/>
</dbReference>
<dbReference type="GO" id="GO:0010124">
    <property type="term" value="P:phenylacetate catabolic process"/>
    <property type="evidence" value="ECO:0007669"/>
    <property type="project" value="InterPro"/>
</dbReference>
<dbReference type="InterPro" id="IPR012687">
    <property type="entry name" value="HpaB_Deino-type"/>
</dbReference>
<reference evidence="7" key="1">
    <citation type="submission" date="2023-03" db="EMBL/GenBank/DDBJ databases">
        <authorList>
            <person name="Steffen K."/>
            <person name="Cardenas P."/>
        </authorList>
    </citation>
    <scope>NUCLEOTIDE SEQUENCE</scope>
</reference>
<accession>A0AA35SL14</accession>
<feature type="domain" description="HpaB/PvcC/4-BUDH N-terminal" evidence="6">
    <location>
        <begin position="5"/>
        <end position="274"/>
    </location>
</feature>
<dbReference type="GO" id="GO:0016712">
    <property type="term" value="F:oxidoreductase activity, acting on paired donors, with incorporation or reduction of molecular oxygen, reduced flavin or flavoprotein as one donor, and incorporation of one atom of oxygen"/>
    <property type="evidence" value="ECO:0007669"/>
    <property type="project" value="InterPro"/>
</dbReference>
<dbReference type="EMBL" id="CASHTH010002545">
    <property type="protein sequence ID" value="CAI8031544.1"/>
    <property type="molecule type" value="Genomic_DNA"/>
</dbReference>
<dbReference type="Proteomes" id="UP001174909">
    <property type="component" value="Unassembled WGS sequence"/>
</dbReference>